<dbReference type="EMBL" id="QTJR01000001">
    <property type="protein sequence ID" value="RDY69532.1"/>
    <property type="molecule type" value="Genomic_DNA"/>
</dbReference>
<comment type="caution">
    <text evidence="6">The sequence shown here is derived from an EMBL/GenBank/DDBJ whole genome shotgun (WGS) entry which is preliminary data.</text>
</comment>
<dbReference type="Pfam" id="PF01648">
    <property type="entry name" value="ACPS"/>
    <property type="match status" value="1"/>
</dbReference>
<feature type="domain" description="4'-phosphopantetheinyl transferase" evidence="4">
    <location>
        <begin position="179"/>
        <end position="247"/>
    </location>
</feature>
<dbReference type="InterPro" id="IPR055066">
    <property type="entry name" value="AASDHPPT_N"/>
</dbReference>
<dbReference type="GO" id="GO:0005829">
    <property type="term" value="C:cytosol"/>
    <property type="evidence" value="ECO:0007669"/>
    <property type="project" value="TreeGrafter"/>
</dbReference>
<dbReference type="InterPro" id="IPR037143">
    <property type="entry name" value="4-PPantetheinyl_Trfase_dom_sf"/>
</dbReference>
<protein>
    <submittedName>
        <fullName evidence="6">Uncharacterized protein</fullName>
    </submittedName>
</protein>
<organism evidence="6 7">
    <name type="scientific">Lysobacter soli</name>
    <dbReference type="NCBI Taxonomy" id="453783"/>
    <lineage>
        <taxon>Bacteria</taxon>
        <taxon>Pseudomonadati</taxon>
        <taxon>Pseudomonadota</taxon>
        <taxon>Gammaproteobacteria</taxon>
        <taxon>Lysobacterales</taxon>
        <taxon>Lysobacteraceae</taxon>
        <taxon>Lysobacter</taxon>
    </lineage>
</organism>
<dbReference type="GO" id="GO:0000287">
    <property type="term" value="F:magnesium ion binding"/>
    <property type="evidence" value="ECO:0007669"/>
    <property type="project" value="InterPro"/>
</dbReference>
<keyword evidence="2" id="KW-0808">Transferase</keyword>
<dbReference type="Pfam" id="PF22624">
    <property type="entry name" value="AASDHPPT_N"/>
    <property type="match status" value="1"/>
</dbReference>
<dbReference type="InterPro" id="IPR008278">
    <property type="entry name" value="4-PPantetheinyl_Trfase_dom"/>
</dbReference>
<dbReference type="GO" id="GO:0008897">
    <property type="term" value="F:holo-[acyl-carrier-protein] synthase activity"/>
    <property type="evidence" value="ECO:0007669"/>
    <property type="project" value="InterPro"/>
</dbReference>
<reference evidence="6 7" key="1">
    <citation type="submission" date="2018-08" db="EMBL/GenBank/DDBJ databases">
        <title>Lysobacter soli KCTC 22011, whole genome shotgun sequence.</title>
        <authorList>
            <person name="Zhang X."/>
            <person name="Feng G."/>
            <person name="Zhu H."/>
        </authorList>
    </citation>
    <scope>NUCLEOTIDE SEQUENCE [LARGE SCALE GENOMIC DNA]</scope>
    <source>
        <strain evidence="6 7">KCTC 22011</strain>
    </source>
</reference>
<proteinExistence type="inferred from homology"/>
<dbReference type="SUPFAM" id="SSF56214">
    <property type="entry name" value="4'-phosphopantetheinyl transferase"/>
    <property type="match status" value="2"/>
</dbReference>
<dbReference type="PANTHER" id="PTHR12215:SF10">
    <property type="entry name" value="L-AMINOADIPATE-SEMIALDEHYDE DEHYDROGENASE-PHOSPHOPANTETHEINYL TRANSFERASE"/>
    <property type="match status" value="1"/>
</dbReference>
<dbReference type="AlphaFoldDB" id="A0A3D8VJI8"/>
<sequence>MHLTHSRAATGRGRGRVRLRAMAAFVFVESGSSIRSRHRQDRTGGEVAVAWRQATSACSLRDAFACGPMAPGACATAVIALRPWHPWRDEAWSLLDASERQRAGQRRFADDREALALTYALHRLFVAASLGVAPESITIARDAEGAPYLPGITLHGHAVHTSLSHADGVAAFALCALGPVGIDIEAAFRASELPGIATSVCHPSELQSLANLPEPARSRALLALWVRKEALLKAEGIGLAREMCSFHAAAGGEFILAGSARELPAACSVRLAMLDVGERWTAAVAAPREAAVECLQLHPHDPPAGRSAGGRSLSLS</sequence>
<dbReference type="Gene3D" id="3.90.470.20">
    <property type="entry name" value="4'-phosphopantetheinyl transferase domain"/>
    <property type="match status" value="2"/>
</dbReference>
<dbReference type="InterPro" id="IPR050559">
    <property type="entry name" value="P-Pant_transferase_sf"/>
</dbReference>
<feature type="region of interest" description="Disordered" evidence="3">
    <location>
        <begin position="297"/>
        <end position="316"/>
    </location>
</feature>
<keyword evidence="7" id="KW-1185">Reference proteome</keyword>
<evidence type="ECO:0000259" key="4">
    <source>
        <dbReference type="Pfam" id="PF01648"/>
    </source>
</evidence>
<gene>
    <name evidence="6" type="ORF">DX912_01910</name>
</gene>
<name>A0A3D8VJI8_9GAMM</name>
<evidence type="ECO:0000256" key="1">
    <source>
        <dbReference type="ARBA" id="ARBA00010990"/>
    </source>
</evidence>
<feature type="domain" description="4'-phosphopantetheinyl transferase N-terminal" evidence="5">
    <location>
        <begin position="84"/>
        <end position="172"/>
    </location>
</feature>
<feature type="compositionally biased region" description="Low complexity" evidence="3">
    <location>
        <begin position="304"/>
        <end position="316"/>
    </location>
</feature>
<evidence type="ECO:0000313" key="6">
    <source>
        <dbReference type="EMBL" id="RDY69532.1"/>
    </source>
</evidence>
<evidence type="ECO:0000313" key="7">
    <source>
        <dbReference type="Proteomes" id="UP000256829"/>
    </source>
</evidence>
<comment type="similarity">
    <text evidence="1">Belongs to the P-Pant transferase superfamily. Gsp/Sfp/HetI/AcpT family.</text>
</comment>
<dbReference type="PANTHER" id="PTHR12215">
    <property type="entry name" value="PHOSPHOPANTETHEINE TRANSFERASE"/>
    <property type="match status" value="1"/>
</dbReference>
<dbReference type="GO" id="GO:0019878">
    <property type="term" value="P:lysine biosynthetic process via aminoadipic acid"/>
    <property type="evidence" value="ECO:0007669"/>
    <property type="project" value="TreeGrafter"/>
</dbReference>
<dbReference type="Proteomes" id="UP000256829">
    <property type="component" value="Unassembled WGS sequence"/>
</dbReference>
<accession>A0A3D8VJI8</accession>
<evidence type="ECO:0000259" key="5">
    <source>
        <dbReference type="Pfam" id="PF22624"/>
    </source>
</evidence>
<evidence type="ECO:0000256" key="3">
    <source>
        <dbReference type="SAM" id="MobiDB-lite"/>
    </source>
</evidence>
<evidence type="ECO:0000256" key="2">
    <source>
        <dbReference type="ARBA" id="ARBA00022679"/>
    </source>
</evidence>